<accession>A0ABP7YVE6</accession>
<dbReference type="EMBL" id="BAAAZI010000009">
    <property type="protein sequence ID" value="GAA4141913.1"/>
    <property type="molecule type" value="Genomic_DNA"/>
</dbReference>
<dbReference type="RefSeq" id="WP_344674804.1">
    <property type="nucleotide sequence ID" value="NZ_BAAAZI010000009.1"/>
</dbReference>
<proteinExistence type="predicted"/>
<gene>
    <name evidence="1" type="ORF">GCM10022216_22330</name>
</gene>
<dbReference type="PROSITE" id="PS51257">
    <property type="entry name" value="PROKAR_LIPOPROTEIN"/>
    <property type="match status" value="1"/>
</dbReference>
<keyword evidence="2" id="KW-1185">Reference proteome</keyword>
<protein>
    <recommendedName>
        <fullName evidence="3">Fimbrillin-like protein</fullName>
    </recommendedName>
</protein>
<comment type="caution">
    <text evidence="1">The sequence shown here is derived from an EMBL/GenBank/DDBJ whole genome shotgun (WGS) entry which is preliminary data.</text>
</comment>
<name>A0ABP7YVE6_9SPHI</name>
<reference evidence="2" key="1">
    <citation type="journal article" date="2019" name="Int. J. Syst. Evol. Microbiol.">
        <title>The Global Catalogue of Microorganisms (GCM) 10K type strain sequencing project: providing services to taxonomists for standard genome sequencing and annotation.</title>
        <authorList>
            <consortium name="The Broad Institute Genomics Platform"/>
            <consortium name="The Broad Institute Genome Sequencing Center for Infectious Disease"/>
            <person name="Wu L."/>
            <person name="Ma J."/>
        </authorList>
    </citation>
    <scope>NUCLEOTIDE SEQUENCE [LARGE SCALE GENOMIC DNA]</scope>
    <source>
        <strain evidence="2">JCM 16704</strain>
    </source>
</reference>
<evidence type="ECO:0000313" key="1">
    <source>
        <dbReference type="EMBL" id="GAA4141913.1"/>
    </source>
</evidence>
<organism evidence="1 2">
    <name type="scientific">Sphingobacterium kyonggiense</name>
    <dbReference type="NCBI Taxonomy" id="714075"/>
    <lineage>
        <taxon>Bacteria</taxon>
        <taxon>Pseudomonadati</taxon>
        <taxon>Bacteroidota</taxon>
        <taxon>Sphingobacteriia</taxon>
        <taxon>Sphingobacteriales</taxon>
        <taxon>Sphingobacteriaceae</taxon>
        <taxon>Sphingobacterium</taxon>
    </lineage>
</organism>
<evidence type="ECO:0008006" key="3">
    <source>
        <dbReference type="Google" id="ProtNLM"/>
    </source>
</evidence>
<sequence length="548" mass="60789">MKKNKNLKSFIWITSITAILLITFFSACSRKEVSDFDGPIPLGKEAILSVSIAGIEDPTEKEMESKAKAGRVMIKGQSLKPQVNTAEGSLYELPEFDAFVQSTSGSISDNKKLKIGFDRSSNSSGSNKAEAKPMDNLVTYQILLYNPDGSLFKSVQAKSNQKLAIEVWKGIEYNWYAYSYNETADMPALNNAANPTIESSISKDLLYANGTVKVDGAGNIEKPLTILFKHKVSNIVIELNAQGLFAGLNTVQATFAGNYFKKGTLDIKTGNMTNLTTVTTGPLNFFRTHDDYKDTIKRVSYFTADEAAINNFTFNLNSFTLALDRGDTRTFTTTTSYPFTVVPTHGTRLTGTVVMVESALSIANTRWARANLYFSDADLAYRFRHQSEDVYPRDPNEYWKFKTPFPGSSELEIGTQDPCTKVYPKGVWRMPTDGEVDNLVNQNGRTDNTKFAEFQASGVASPYPSNKLRINKIGYLHLIGQMFGVTEDGDNAYLYSSKARTLIGGLFGGVYMFKASNIKQYIITGEKVWGEWSASSWGGRVNVRCVRN</sequence>
<dbReference type="Proteomes" id="UP001500101">
    <property type="component" value="Unassembled WGS sequence"/>
</dbReference>
<evidence type="ECO:0000313" key="2">
    <source>
        <dbReference type="Proteomes" id="UP001500101"/>
    </source>
</evidence>